<feature type="compositionally biased region" description="Basic and acidic residues" evidence="6">
    <location>
        <begin position="755"/>
        <end position="781"/>
    </location>
</feature>
<dbReference type="NCBIfam" id="TIGR01167">
    <property type="entry name" value="LPXTG_anchor"/>
    <property type="match status" value="1"/>
</dbReference>
<keyword evidence="3" id="KW-0732">Signal</keyword>
<feature type="transmembrane region" description="Helical" evidence="7">
    <location>
        <begin position="795"/>
        <end position="814"/>
    </location>
</feature>
<evidence type="ECO:0000256" key="6">
    <source>
        <dbReference type="SAM" id="MobiDB-lite"/>
    </source>
</evidence>
<sequence>MKKIMGVILVMLILTSNIIFGVENNVVHASEKSKTDDFKKAYEDGIYNTNEDWSVTENFTSEYVPTDIKAYNKATTSVKGVNITVQFKEKEQNKGVAYLTDKSKHHSENKATENMFVGKPDPNKTPTLGIFTQAGTDEGQLNTLERWNFDGSKSVGTLTITFDKEVENPILDLSGIGGYRKVFGTQTEDSKKYAKGSFSASELELKSPNIAVEKVGQGVNLQVENGKIKVINRNTYSQSVLDKEFVEDNENKDARTPDLSPAGTGSIMLIGKMKEVTFEVFHSAIPFSKFSKEQYHTGSSYFTKEEDKPKKENKKCADGVNGLNTVVTEEVCKDIFKDKGTKLYNSDLFLMSIRFAKKGSVDVKYITTDGGILEDVTDVVKDELVGKDYMTVQKNFNGYVFEKMDTGSASKAGKVKEETQHVIYVYKKQIPGFPLTPAKRKISVTKEWKDAKGNVIDPSVKQIQVELYRDEKPTGNKIELKKENNWKNEFTNIPVSDTSSNKGYTYSVKEVGEQNNSVIINGNKFTVEYIGDMNKGFVIKNYAEITESNFIDYSIEEKTEEIHGENEGSVEEVTDNNFVDIIEITTPEGSGGKVIGSVEEIEENHYVDILENTGDGSISGDSQDIPDEVTENNFVDIIEITTPEGSGGEVIGSVEEIIENHYVDILENTGDGSISGDSKDIPDEITENNFVDIVEITTPDGSGGKADKTIEEITENHYINLFEESGNGEIRGEHKGNITEITEMEKDKFEELPKYNRQKDQSERSNDLEMLKEEKISDKSNKIHKLPKTGDASNIRVYGSLLSLSVGLLVLLGVKKRKEIIK</sequence>
<keyword evidence="7" id="KW-0472">Membrane</keyword>
<dbReference type="Proteomes" id="UP000032278">
    <property type="component" value="Unassembled WGS sequence"/>
</dbReference>
<dbReference type="InterPro" id="IPR009459">
    <property type="entry name" value="MucBP_dom"/>
</dbReference>
<keyword evidence="5" id="KW-0572">Peptidoglycan-anchor</keyword>
<keyword evidence="4" id="KW-0677">Repeat</keyword>
<evidence type="ECO:0000256" key="7">
    <source>
        <dbReference type="SAM" id="Phobius"/>
    </source>
</evidence>
<feature type="region of interest" description="Disordered" evidence="6">
    <location>
        <begin position="755"/>
        <end position="787"/>
    </location>
</feature>
<organism evidence="11 12">
    <name type="scientific">Streptococcus equi subsp. zooepidemicus Sz4is</name>
    <dbReference type="NCBI Taxonomy" id="1381082"/>
    <lineage>
        <taxon>Bacteria</taxon>
        <taxon>Bacillati</taxon>
        <taxon>Bacillota</taxon>
        <taxon>Bacilli</taxon>
        <taxon>Lactobacillales</taxon>
        <taxon>Streptococcaceae</taxon>
        <taxon>Streptococcus</taxon>
    </lineage>
</organism>
<proteinExistence type="predicted"/>
<gene>
    <name evidence="11" type="ORF">AT55_01883</name>
</gene>
<keyword evidence="2" id="KW-0964">Secreted</keyword>
<evidence type="ECO:0000256" key="3">
    <source>
        <dbReference type="ARBA" id="ARBA00022729"/>
    </source>
</evidence>
<evidence type="ECO:0000256" key="2">
    <source>
        <dbReference type="ARBA" id="ARBA00022525"/>
    </source>
</evidence>
<evidence type="ECO:0000256" key="1">
    <source>
        <dbReference type="ARBA" id="ARBA00022512"/>
    </source>
</evidence>
<name>A0AAW3GJE6_STRSZ</name>
<feature type="domain" description="CNA-B" evidence="9">
    <location>
        <begin position="442"/>
        <end position="522"/>
    </location>
</feature>
<evidence type="ECO:0000256" key="5">
    <source>
        <dbReference type="ARBA" id="ARBA00023088"/>
    </source>
</evidence>
<evidence type="ECO:0000259" key="9">
    <source>
        <dbReference type="Pfam" id="PF05738"/>
    </source>
</evidence>
<dbReference type="InterPro" id="IPR008454">
    <property type="entry name" value="Collagen-bd_Cna-like_B-typ_dom"/>
</dbReference>
<feature type="domain" description="Gram-positive cocci surface proteins LPxTG" evidence="8">
    <location>
        <begin position="779"/>
        <end position="819"/>
    </location>
</feature>
<evidence type="ECO:0008006" key="13">
    <source>
        <dbReference type="Google" id="ProtNLM"/>
    </source>
</evidence>
<dbReference type="Pfam" id="PF06458">
    <property type="entry name" value="MucBP"/>
    <property type="match status" value="1"/>
</dbReference>
<keyword evidence="7" id="KW-0812">Transmembrane</keyword>
<dbReference type="Gene3D" id="3.10.20.320">
    <property type="entry name" value="Putative peptidoglycan bound protein (lpxtg motif)"/>
    <property type="match status" value="1"/>
</dbReference>
<dbReference type="InterPro" id="IPR019931">
    <property type="entry name" value="LPXTG_anchor"/>
</dbReference>
<dbReference type="RefSeq" id="WP_043037458.1">
    <property type="nucleotide sequence ID" value="NZ_JAUE01000083.1"/>
</dbReference>
<evidence type="ECO:0000256" key="4">
    <source>
        <dbReference type="ARBA" id="ARBA00022737"/>
    </source>
</evidence>
<keyword evidence="7" id="KW-1133">Transmembrane helix</keyword>
<feature type="domain" description="MucBP" evidence="10">
    <location>
        <begin position="361"/>
        <end position="427"/>
    </location>
</feature>
<evidence type="ECO:0000313" key="12">
    <source>
        <dbReference type="Proteomes" id="UP000032278"/>
    </source>
</evidence>
<dbReference type="CDD" id="cd00222">
    <property type="entry name" value="CollagenBindB"/>
    <property type="match status" value="1"/>
</dbReference>
<dbReference type="EMBL" id="JAUE01000083">
    <property type="protein sequence ID" value="KIS15343.1"/>
    <property type="molecule type" value="Genomic_DNA"/>
</dbReference>
<dbReference type="SUPFAM" id="SSF49478">
    <property type="entry name" value="Cna protein B-type domain"/>
    <property type="match status" value="1"/>
</dbReference>
<evidence type="ECO:0000259" key="8">
    <source>
        <dbReference type="Pfam" id="PF00746"/>
    </source>
</evidence>
<dbReference type="Pfam" id="PF05738">
    <property type="entry name" value="Cna_B"/>
    <property type="match status" value="1"/>
</dbReference>
<comment type="caution">
    <text evidence="11">The sequence shown here is derived from an EMBL/GenBank/DDBJ whole genome shotgun (WGS) entry which is preliminary data.</text>
</comment>
<reference evidence="11 12" key="1">
    <citation type="submission" date="2013-11" db="EMBL/GenBank/DDBJ databases">
        <authorList>
            <person name="da Piedade I."/>
            <person name="Tang M.H.E."/>
            <person name="Bojesen A.M."/>
        </authorList>
    </citation>
    <scope>NUCLEOTIDE SEQUENCE [LARGE SCALE GENOMIC DNA]</scope>
    <source>
        <strain evidence="11 12">Sz4is</strain>
    </source>
</reference>
<evidence type="ECO:0000259" key="10">
    <source>
        <dbReference type="Pfam" id="PF06458"/>
    </source>
</evidence>
<keyword evidence="1" id="KW-0134">Cell wall</keyword>
<dbReference type="Gene3D" id="2.60.40.1140">
    <property type="entry name" value="Collagen-binding surface protein Cna, B-type domain"/>
    <property type="match status" value="1"/>
</dbReference>
<evidence type="ECO:0000313" key="11">
    <source>
        <dbReference type="EMBL" id="KIS15343.1"/>
    </source>
</evidence>
<accession>A0AAW3GJE6</accession>
<protein>
    <recommendedName>
        <fullName evidence="13">Cna B-type domain-containing protein</fullName>
    </recommendedName>
</protein>
<dbReference type="AlphaFoldDB" id="A0AAW3GJE6"/>
<dbReference type="Pfam" id="PF00746">
    <property type="entry name" value="Gram_pos_anchor"/>
    <property type="match status" value="1"/>
</dbReference>